<dbReference type="AlphaFoldDB" id="A0A1M6X9S4"/>
<dbReference type="Proteomes" id="UP000184363">
    <property type="component" value="Unassembled WGS sequence"/>
</dbReference>
<name>A0A1M6X9S4_PSETH</name>
<protein>
    <submittedName>
        <fullName evidence="1">Uncharacterized protein</fullName>
    </submittedName>
</protein>
<organism evidence="1 2">
    <name type="scientific">Pseudonocardia thermophila</name>
    <dbReference type="NCBI Taxonomy" id="1848"/>
    <lineage>
        <taxon>Bacteria</taxon>
        <taxon>Bacillati</taxon>
        <taxon>Actinomycetota</taxon>
        <taxon>Actinomycetes</taxon>
        <taxon>Pseudonocardiales</taxon>
        <taxon>Pseudonocardiaceae</taxon>
        <taxon>Pseudonocardia</taxon>
    </lineage>
</organism>
<gene>
    <name evidence="1" type="ORF">SAMN05443637_116124</name>
</gene>
<proteinExistence type="predicted"/>
<keyword evidence="2" id="KW-1185">Reference proteome</keyword>
<reference evidence="1 2" key="1">
    <citation type="submission" date="2016-11" db="EMBL/GenBank/DDBJ databases">
        <authorList>
            <person name="Jaros S."/>
            <person name="Januszkiewicz K."/>
            <person name="Wedrychowicz H."/>
        </authorList>
    </citation>
    <scope>NUCLEOTIDE SEQUENCE [LARGE SCALE GENOMIC DNA]</scope>
    <source>
        <strain evidence="1 2">DSM 43832</strain>
    </source>
</reference>
<evidence type="ECO:0000313" key="1">
    <source>
        <dbReference type="EMBL" id="SHL02683.1"/>
    </source>
</evidence>
<accession>A0A1M6X9S4</accession>
<sequence length="69" mass="7325">MPDRVLMLPAPARPRHRRHPVRTAVLDTVAKVGSGVTIAAIFVVAGTAATLTAEPVDPPARVVTFELSR</sequence>
<dbReference type="RefSeq" id="WP_143172267.1">
    <property type="nucleotide sequence ID" value="NZ_CALGVN010000027.1"/>
</dbReference>
<dbReference type="EMBL" id="FRAP01000016">
    <property type="protein sequence ID" value="SHL02683.1"/>
    <property type="molecule type" value="Genomic_DNA"/>
</dbReference>
<evidence type="ECO:0000313" key="2">
    <source>
        <dbReference type="Proteomes" id="UP000184363"/>
    </source>
</evidence>